<dbReference type="Pfam" id="PF06983">
    <property type="entry name" value="3-dmu-9_3-mt"/>
    <property type="match status" value="1"/>
</dbReference>
<organism evidence="2 3">
    <name type="scientific">Lederbergia lenta</name>
    <name type="common">Bacillus lentus</name>
    <dbReference type="NCBI Taxonomy" id="1467"/>
    <lineage>
        <taxon>Bacteria</taxon>
        <taxon>Bacillati</taxon>
        <taxon>Bacillota</taxon>
        <taxon>Bacilli</taxon>
        <taxon>Bacillales</taxon>
        <taxon>Bacillaceae</taxon>
        <taxon>Lederbergia</taxon>
    </lineage>
</organism>
<dbReference type="SUPFAM" id="SSF54593">
    <property type="entry name" value="Glyoxalase/Bleomycin resistance protein/Dihydroxybiphenyl dioxygenase"/>
    <property type="match status" value="1"/>
</dbReference>
<name>A0A2X4WF68_LEDLE</name>
<dbReference type="STRING" id="1348624.GCA_001591545_02410"/>
<keyword evidence="3" id="KW-1185">Reference proteome</keyword>
<dbReference type="GO" id="GO:0032259">
    <property type="term" value="P:methylation"/>
    <property type="evidence" value="ECO:0007669"/>
    <property type="project" value="UniProtKB-KW"/>
</dbReference>
<dbReference type="PANTHER" id="PTHR33990:SF1">
    <property type="entry name" value="PROTEIN YJDN"/>
    <property type="match status" value="1"/>
</dbReference>
<dbReference type="InterPro" id="IPR028973">
    <property type="entry name" value="PhnB-like"/>
</dbReference>
<dbReference type="RefSeq" id="WP_066141961.1">
    <property type="nucleotide sequence ID" value="NZ_CBCSGM010000003.1"/>
</dbReference>
<keyword evidence="2" id="KW-0808">Transferase</keyword>
<keyword evidence="2" id="KW-0830">Ubiquinone</keyword>
<evidence type="ECO:0000313" key="3">
    <source>
        <dbReference type="Proteomes" id="UP000249134"/>
    </source>
</evidence>
<gene>
    <name evidence="2" type="ORF">NCTC4824_03368</name>
</gene>
<dbReference type="GO" id="GO:0008168">
    <property type="term" value="F:methyltransferase activity"/>
    <property type="evidence" value="ECO:0007669"/>
    <property type="project" value="UniProtKB-KW"/>
</dbReference>
<dbReference type="CDD" id="cd06588">
    <property type="entry name" value="PhnB_like"/>
    <property type="match status" value="1"/>
</dbReference>
<dbReference type="PANTHER" id="PTHR33990">
    <property type="entry name" value="PROTEIN YJDN-RELATED"/>
    <property type="match status" value="1"/>
</dbReference>
<proteinExistence type="predicted"/>
<dbReference type="EMBL" id="LS483476">
    <property type="protein sequence ID" value="SQI61693.1"/>
    <property type="molecule type" value="Genomic_DNA"/>
</dbReference>
<protein>
    <submittedName>
        <fullName evidence="2">Putative 3-demethylubiquinone-9 3-methyltransferase</fullName>
    </submittedName>
</protein>
<accession>A0A2X4WF68</accession>
<evidence type="ECO:0000259" key="1">
    <source>
        <dbReference type="Pfam" id="PF06983"/>
    </source>
</evidence>
<dbReference type="KEGG" id="blen:NCTC4824_03368"/>
<dbReference type="InterPro" id="IPR029068">
    <property type="entry name" value="Glyas_Bleomycin-R_OHBP_Dase"/>
</dbReference>
<sequence length="135" mass="15765">MKQTTPYFTFDGNAREALEYYKDIFNGEILELKTYGEANYPTPPEANEKIIHGKFQKDEFYLMVSDAFPSHSVSIGNNISFVLEFEREEELQTIYDRLYVNSTVVQELQDTFWGAKYAKVKDPFGIVWDLSYTNN</sequence>
<dbReference type="Proteomes" id="UP000249134">
    <property type="component" value="Chromosome 1"/>
</dbReference>
<feature type="domain" description="PhnB-like" evidence="1">
    <location>
        <begin position="3"/>
        <end position="130"/>
    </location>
</feature>
<reference evidence="2 3" key="1">
    <citation type="submission" date="2018-06" db="EMBL/GenBank/DDBJ databases">
        <authorList>
            <consortium name="Pathogen Informatics"/>
            <person name="Doyle S."/>
        </authorList>
    </citation>
    <scope>NUCLEOTIDE SEQUENCE [LARGE SCALE GENOMIC DNA]</scope>
    <source>
        <strain evidence="2 3">NCTC4824</strain>
    </source>
</reference>
<dbReference type="Gene3D" id="3.10.180.10">
    <property type="entry name" value="2,3-Dihydroxybiphenyl 1,2-Dioxygenase, domain 1"/>
    <property type="match status" value="1"/>
</dbReference>
<keyword evidence="2" id="KW-0489">Methyltransferase</keyword>
<dbReference type="AlphaFoldDB" id="A0A2X4WF68"/>
<evidence type="ECO:0000313" key="2">
    <source>
        <dbReference type="EMBL" id="SQI61693.1"/>
    </source>
</evidence>